<name>A0A0A9CS51_ARUDO</name>
<protein>
    <submittedName>
        <fullName evidence="1">Uncharacterized protein</fullName>
    </submittedName>
</protein>
<reference evidence="1" key="2">
    <citation type="journal article" date="2015" name="Data Brief">
        <title>Shoot transcriptome of the giant reed, Arundo donax.</title>
        <authorList>
            <person name="Barrero R.A."/>
            <person name="Guerrero F.D."/>
            <person name="Moolhuijzen P."/>
            <person name="Goolsby J.A."/>
            <person name="Tidwell J."/>
            <person name="Bellgard S.E."/>
            <person name="Bellgard M.I."/>
        </authorList>
    </citation>
    <scope>NUCLEOTIDE SEQUENCE</scope>
    <source>
        <tissue evidence="1">Shoot tissue taken approximately 20 cm above the soil surface</tissue>
    </source>
</reference>
<sequence length="80" mass="9493">MVEILRKKTSRWVLLLTTKLMARFRILCPNRPPYLYFWPSNLAVVPTTKEALLDHRKCAWTRGTRRTRHTRSALRESPSV</sequence>
<evidence type="ECO:0000313" key="1">
    <source>
        <dbReference type="EMBL" id="JAD76205.1"/>
    </source>
</evidence>
<dbReference type="EMBL" id="GBRH01221690">
    <property type="protein sequence ID" value="JAD76205.1"/>
    <property type="molecule type" value="Transcribed_RNA"/>
</dbReference>
<organism evidence="1">
    <name type="scientific">Arundo donax</name>
    <name type="common">Giant reed</name>
    <name type="synonym">Donax arundinaceus</name>
    <dbReference type="NCBI Taxonomy" id="35708"/>
    <lineage>
        <taxon>Eukaryota</taxon>
        <taxon>Viridiplantae</taxon>
        <taxon>Streptophyta</taxon>
        <taxon>Embryophyta</taxon>
        <taxon>Tracheophyta</taxon>
        <taxon>Spermatophyta</taxon>
        <taxon>Magnoliopsida</taxon>
        <taxon>Liliopsida</taxon>
        <taxon>Poales</taxon>
        <taxon>Poaceae</taxon>
        <taxon>PACMAD clade</taxon>
        <taxon>Arundinoideae</taxon>
        <taxon>Arundineae</taxon>
        <taxon>Arundo</taxon>
    </lineage>
</organism>
<proteinExistence type="predicted"/>
<dbReference type="AlphaFoldDB" id="A0A0A9CS51"/>
<accession>A0A0A9CS51</accession>
<reference evidence="1" key="1">
    <citation type="submission" date="2014-09" db="EMBL/GenBank/DDBJ databases">
        <authorList>
            <person name="Magalhaes I.L.F."/>
            <person name="Oliveira U."/>
            <person name="Santos F.R."/>
            <person name="Vidigal T.H.D.A."/>
            <person name="Brescovit A.D."/>
            <person name="Santos A.J."/>
        </authorList>
    </citation>
    <scope>NUCLEOTIDE SEQUENCE</scope>
    <source>
        <tissue evidence="1">Shoot tissue taken approximately 20 cm above the soil surface</tissue>
    </source>
</reference>
<dbReference type="EMBL" id="GBRH01257248">
    <property type="protein sequence ID" value="JAD40647.1"/>
    <property type="molecule type" value="Transcribed_RNA"/>
</dbReference>